<proteinExistence type="predicted"/>
<name>A0A3P9MFD4_ORYLA</name>
<reference evidence="1" key="3">
    <citation type="submission" date="2025-08" db="UniProtKB">
        <authorList>
            <consortium name="Ensembl"/>
        </authorList>
    </citation>
    <scope>IDENTIFICATION</scope>
    <source>
        <strain evidence="1">HNI</strain>
    </source>
</reference>
<dbReference type="AlphaFoldDB" id="A0A3P9MFD4"/>
<reference evidence="1" key="4">
    <citation type="submission" date="2025-09" db="UniProtKB">
        <authorList>
            <consortium name="Ensembl"/>
        </authorList>
    </citation>
    <scope>IDENTIFICATION</scope>
    <source>
        <strain evidence="1">HNI</strain>
    </source>
</reference>
<dbReference type="PANTHER" id="PTHR16915:SF0">
    <property type="entry name" value="RADIATION-INDUCIBLE IMMEDIATE-EARLY GENE IEX-1"/>
    <property type="match status" value="1"/>
</dbReference>
<evidence type="ECO:0008006" key="3">
    <source>
        <dbReference type="Google" id="ProtNLM"/>
    </source>
</evidence>
<evidence type="ECO:0000313" key="1">
    <source>
        <dbReference type="Ensembl" id="ENSORLP00020031530.1"/>
    </source>
</evidence>
<protein>
    <recommendedName>
        <fullName evidence="3">Radiation-inducible immediate-early gene IEX-1</fullName>
    </recommendedName>
</protein>
<dbReference type="PANTHER" id="PTHR16915">
    <property type="entry name" value="IMMEDIATE EARLY RESPONSE 3"/>
    <property type="match status" value="1"/>
</dbReference>
<dbReference type="Proteomes" id="UP000265180">
    <property type="component" value="Chromosome 9"/>
</dbReference>
<accession>A0A3P9MFD4</accession>
<evidence type="ECO:0000313" key="2">
    <source>
        <dbReference type="Proteomes" id="UP000265180"/>
    </source>
</evidence>
<dbReference type="GO" id="GO:0043066">
    <property type="term" value="P:negative regulation of apoptotic process"/>
    <property type="evidence" value="ECO:0007669"/>
    <property type="project" value="InterPro"/>
</dbReference>
<reference key="1">
    <citation type="journal article" date="2007" name="Nature">
        <title>The medaka draft genome and insights into vertebrate genome evolution.</title>
        <authorList>
            <person name="Kasahara M."/>
            <person name="Naruse K."/>
            <person name="Sasaki S."/>
            <person name="Nakatani Y."/>
            <person name="Qu W."/>
            <person name="Ahsan B."/>
            <person name="Yamada T."/>
            <person name="Nagayasu Y."/>
            <person name="Doi K."/>
            <person name="Kasai Y."/>
            <person name="Jindo T."/>
            <person name="Kobayashi D."/>
            <person name="Shimada A."/>
            <person name="Toyoda A."/>
            <person name="Kuroki Y."/>
            <person name="Fujiyama A."/>
            <person name="Sasaki T."/>
            <person name="Shimizu A."/>
            <person name="Asakawa S."/>
            <person name="Shimizu N."/>
            <person name="Hashimoto S."/>
            <person name="Yang J."/>
            <person name="Lee Y."/>
            <person name="Matsushima K."/>
            <person name="Sugano S."/>
            <person name="Sakaizumi M."/>
            <person name="Narita T."/>
            <person name="Ohishi K."/>
            <person name="Haga S."/>
            <person name="Ohta F."/>
            <person name="Nomoto H."/>
            <person name="Nogata K."/>
            <person name="Morishita T."/>
            <person name="Endo T."/>
            <person name="Shin-I T."/>
            <person name="Takeda H."/>
            <person name="Morishita S."/>
            <person name="Kohara Y."/>
        </authorList>
    </citation>
    <scope>NUCLEOTIDE SEQUENCE [LARGE SCALE GENOMIC DNA]</scope>
    <source>
        <strain>Hd-rR</strain>
    </source>
</reference>
<reference evidence="1 2" key="2">
    <citation type="submission" date="2017-04" db="EMBL/GenBank/DDBJ databases">
        <title>CpG methylation of centromeres and impact of large insertions on vertebrate speciation.</title>
        <authorList>
            <person name="Ichikawa K."/>
            <person name="Yoshimura J."/>
            <person name="Morishita S."/>
        </authorList>
    </citation>
    <scope>NUCLEOTIDE SEQUENCE</scope>
    <source>
        <strain evidence="1 2">HNI</strain>
    </source>
</reference>
<dbReference type="InterPro" id="IPR024829">
    <property type="entry name" value="IEX-1"/>
</dbReference>
<dbReference type="PRINTS" id="PR02100">
    <property type="entry name" value="GENEIEX1"/>
</dbReference>
<sequence>MDLSEKFKARIPPLPLLEVLQAVMTVTLPQERFAFRSTEPEVFTFERIAPQATAVSSVVPVRPRRRCIRVMYPAKVRMHLPPPEKSQAKRWLVILCLVVLWQIYTEEPCMDAPLASAESSVSDYQSFPFQSAGDPTAQLPDLRASAPSSCEETASPEQILPSAACLKPTQETDAFEQSAGKSYVVALLVYHRLGNDN</sequence>
<organism evidence="1 2">
    <name type="scientific">Oryzias latipes</name>
    <name type="common">Japanese rice fish</name>
    <name type="synonym">Japanese killifish</name>
    <dbReference type="NCBI Taxonomy" id="8090"/>
    <lineage>
        <taxon>Eukaryota</taxon>
        <taxon>Metazoa</taxon>
        <taxon>Chordata</taxon>
        <taxon>Craniata</taxon>
        <taxon>Vertebrata</taxon>
        <taxon>Euteleostomi</taxon>
        <taxon>Actinopterygii</taxon>
        <taxon>Neopterygii</taxon>
        <taxon>Teleostei</taxon>
        <taxon>Neoteleostei</taxon>
        <taxon>Acanthomorphata</taxon>
        <taxon>Ovalentaria</taxon>
        <taxon>Atherinomorphae</taxon>
        <taxon>Beloniformes</taxon>
        <taxon>Adrianichthyidae</taxon>
        <taxon>Oryziinae</taxon>
        <taxon>Oryzias</taxon>
    </lineage>
</organism>
<dbReference type="Ensembl" id="ENSORLT00020033522.1">
    <property type="protein sequence ID" value="ENSORLP00020031530.1"/>
    <property type="gene ID" value="ENSORLG00020016605.1"/>
</dbReference>